<dbReference type="AlphaFoldDB" id="A0A7T7AKU7"/>
<protein>
    <submittedName>
        <fullName evidence="1">Uncharacterized protein</fullName>
    </submittedName>
</protein>
<name>A0A7T7AKU7_9BURK</name>
<sequence>MRVTLDKWPIGNSFGVLAQTMATDAPDCRLRHAFFDRRPSPSRADCAADAMKTPFFTAGRCAFQH</sequence>
<dbReference type="Proteomes" id="UP000596205">
    <property type="component" value="Chromosome 2"/>
</dbReference>
<evidence type="ECO:0000313" key="2">
    <source>
        <dbReference type="Proteomes" id="UP000596205"/>
    </source>
</evidence>
<gene>
    <name evidence="1" type="ORF">JFN94_21290</name>
</gene>
<dbReference type="RefSeq" id="WP_175858646.1">
    <property type="nucleotide sequence ID" value="NZ_CADEPR010000007.1"/>
</dbReference>
<reference evidence="1 2" key="1">
    <citation type="submission" date="2020-12" db="EMBL/GenBank/DDBJ databases">
        <title>Complete genome sequence of Burkholderia anthina BJQ0011.</title>
        <authorList>
            <person name="Xu Y."/>
        </authorList>
    </citation>
    <scope>NUCLEOTIDE SEQUENCE [LARGE SCALE GENOMIC DNA]</scope>
    <source>
        <strain evidence="1 2">BJQ0011</strain>
    </source>
</reference>
<evidence type="ECO:0000313" key="1">
    <source>
        <dbReference type="EMBL" id="QQK06376.1"/>
    </source>
</evidence>
<organism evidence="1 2">
    <name type="scientific">Burkholderia anthina</name>
    <dbReference type="NCBI Taxonomy" id="179879"/>
    <lineage>
        <taxon>Bacteria</taxon>
        <taxon>Pseudomonadati</taxon>
        <taxon>Pseudomonadota</taxon>
        <taxon>Betaproteobacteria</taxon>
        <taxon>Burkholderiales</taxon>
        <taxon>Burkholderiaceae</taxon>
        <taxon>Burkholderia</taxon>
        <taxon>Burkholderia cepacia complex</taxon>
    </lineage>
</organism>
<accession>A0A7T7AKU7</accession>
<dbReference type="EMBL" id="CP066770">
    <property type="protein sequence ID" value="QQK06376.1"/>
    <property type="molecule type" value="Genomic_DNA"/>
</dbReference>
<dbReference type="KEGG" id="bann:JFN94_21290"/>
<proteinExistence type="predicted"/>